<evidence type="ECO:0000256" key="1">
    <source>
        <dbReference type="ARBA" id="ARBA00004613"/>
    </source>
</evidence>
<evidence type="ECO:0000313" key="5">
    <source>
        <dbReference type="EMBL" id="UYV75990.1"/>
    </source>
</evidence>
<reference evidence="5 6" key="1">
    <citation type="submission" date="2022-01" db="EMBL/GenBank/DDBJ databases">
        <title>A chromosomal length assembly of Cordylochernes scorpioides.</title>
        <authorList>
            <person name="Zeh D."/>
            <person name="Zeh J."/>
        </authorList>
    </citation>
    <scope>NUCLEOTIDE SEQUENCE [LARGE SCALE GENOMIC DNA]</scope>
    <source>
        <strain evidence="5">IN4F17</strain>
        <tissue evidence="5">Whole Body</tissue>
    </source>
</reference>
<keyword evidence="3" id="KW-0575">Peroxidase</keyword>
<evidence type="ECO:0000256" key="2">
    <source>
        <dbReference type="ARBA" id="ARBA00022525"/>
    </source>
</evidence>
<dbReference type="EMBL" id="CP092875">
    <property type="protein sequence ID" value="UYV75990.1"/>
    <property type="molecule type" value="Genomic_DNA"/>
</dbReference>
<dbReference type="Pfam" id="PF03098">
    <property type="entry name" value="An_peroxidase"/>
    <property type="match status" value="1"/>
</dbReference>
<accession>A0ABY6L955</accession>
<dbReference type="Gene3D" id="1.10.640.10">
    <property type="entry name" value="Haem peroxidase domain superfamily, animal type"/>
    <property type="match status" value="1"/>
</dbReference>
<keyword evidence="3" id="KW-0560">Oxidoreductase</keyword>
<evidence type="ECO:0000313" key="6">
    <source>
        <dbReference type="Proteomes" id="UP001235939"/>
    </source>
</evidence>
<dbReference type="InterPro" id="IPR019791">
    <property type="entry name" value="Haem_peroxidase_animal"/>
</dbReference>
<dbReference type="PANTHER" id="PTHR11475">
    <property type="entry name" value="OXIDASE/PEROXIDASE"/>
    <property type="match status" value="1"/>
</dbReference>
<dbReference type="SUPFAM" id="SSF48113">
    <property type="entry name" value="Heme-dependent peroxidases"/>
    <property type="match status" value="1"/>
</dbReference>
<dbReference type="PROSITE" id="PS50292">
    <property type="entry name" value="PEROXIDASE_3"/>
    <property type="match status" value="1"/>
</dbReference>
<keyword evidence="4" id="KW-0325">Glycoprotein</keyword>
<dbReference type="PANTHER" id="PTHR11475:SF4">
    <property type="entry name" value="CHORION PEROXIDASE"/>
    <property type="match status" value="1"/>
</dbReference>
<comment type="subcellular location">
    <subcellularLocation>
        <location evidence="1">Secreted</location>
    </subcellularLocation>
</comment>
<name>A0ABY6L955_9ARAC</name>
<keyword evidence="6" id="KW-1185">Reference proteome</keyword>
<dbReference type="Proteomes" id="UP001235939">
    <property type="component" value="Chromosome 13"/>
</dbReference>
<gene>
    <name evidence="5" type="ORF">LAZ67_13002038</name>
</gene>
<dbReference type="InterPro" id="IPR037120">
    <property type="entry name" value="Haem_peroxidase_sf_animal"/>
</dbReference>
<protein>
    <submittedName>
        <fullName evidence="5">HPX2</fullName>
    </submittedName>
</protein>
<sequence length="105" mass="12215">MAANTRANSNPFSISMATIFMRFHNHIATQLNNSVWDDETLFQESRQWYSTNFVSVIGLSTDTECRLDVPAPLFLLVDEIHQIRLPDHKPNILWSSQRLLREKQV</sequence>
<organism evidence="5 6">
    <name type="scientific">Cordylochernes scorpioides</name>
    <dbReference type="NCBI Taxonomy" id="51811"/>
    <lineage>
        <taxon>Eukaryota</taxon>
        <taxon>Metazoa</taxon>
        <taxon>Ecdysozoa</taxon>
        <taxon>Arthropoda</taxon>
        <taxon>Chelicerata</taxon>
        <taxon>Arachnida</taxon>
        <taxon>Pseudoscorpiones</taxon>
        <taxon>Cheliferoidea</taxon>
        <taxon>Chernetidae</taxon>
        <taxon>Cordylochernes</taxon>
    </lineage>
</organism>
<evidence type="ECO:0000256" key="3">
    <source>
        <dbReference type="ARBA" id="ARBA00022559"/>
    </source>
</evidence>
<proteinExistence type="predicted"/>
<keyword evidence="2" id="KW-0964">Secreted</keyword>
<dbReference type="InterPro" id="IPR010255">
    <property type="entry name" value="Haem_peroxidase_sf"/>
</dbReference>
<evidence type="ECO:0000256" key="4">
    <source>
        <dbReference type="ARBA" id="ARBA00023180"/>
    </source>
</evidence>